<sequence>MKFFKQEQLQGLFGQIIKRIMNALTHLAKTA</sequence>
<reference evidence="1 2" key="1">
    <citation type="submission" date="2017-08" db="EMBL/GenBank/DDBJ databases">
        <authorList>
            <person name="de Groot N.N."/>
        </authorList>
    </citation>
    <scope>NUCLEOTIDE SEQUENCE [LARGE SCALE GENOMIC DNA]</scope>
    <source>
        <strain evidence="1 2">Nm15</strain>
    </source>
</reference>
<dbReference type="AlphaFoldDB" id="A0A285BV02"/>
<organism evidence="1 2">
    <name type="scientific">Nitrosomonas ureae</name>
    <dbReference type="NCBI Taxonomy" id="44577"/>
    <lineage>
        <taxon>Bacteria</taxon>
        <taxon>Pseudomonadati</taxon>
        <taxon>Pseudomonadota</taxon>
        <taxon>Betaproteobacteria</taxon>
        <taxon>Nitrosomonadales</taxon>
        <taxon>Nitrosomonadaceae</taxon>
        <taxon>Nitrosomonas</taxon>
    </lineage>
</organism>
<proteinExistence type="predicted"/>
<evidence type="ECO:0000313" key="1">
    <source>
        <dbReference type="EMBL" id="SNX58738.1"/>
    </source>
</evidence>
<gene>
    <name evidence="1" type="ORF">SAMN06296273_0201</name>
</gene>
<dbReference type="EMBL" id="LT907782">
    <property type="protein sequence ID" value="SNX58738.1"/>
    <property type="molecule type" value="Genomic_DNA"/>
</dbReference>
<evidence type="ECO:0000313" key="2">
    <source>
        <dbReference type="Proteomes" id="UP000242498"/>
    </source>
</evidence>
<accession>A0A285BV02</accession>
<name>A0A285BV02_9PROT</name>
<protein>
    <submittedName>
        <fullName evidence="1">Uncharacterized protein</fullName>
    </submittedName>
</protein>
<dbReference type="Proteomes" id="UP000242498">
    <property type="component" value="Chromosome I"/>
</dbReference>